<keyword evidence="1" id="KW-0812">Transmembrane</keyword>
<keyword evidence="1" id="KW-1133">Transmembrane helix</keyword>
<gene>
    <name evidence="2" type="ORF">Aargi30884_08100</name>
</gene>
<dbReference type="Proteomes" id="UP000464754">
    <property type="component" value="Chromosome"/>
</dbReference>
<sequence length="154" mass="17436">MEVRVDDQVTSKMSSEERLDYAATLISIQKKIKSKDNNFSTSVFFINDSDNILSFRINYLLDGAFLKRTNPIFLLILCIIPFISNGIILEPAYYNSHLLKDTVNSQSLNDKGYIVQHKDGTYTLIYNGESAYLGKSIPKELSDISIIKESEAKP</sequence>
<feature type="transmembrane region" description="Helical" evidence="1">
    <location>
        <begin position="72"/>
        <end position="94"/>
    </location>
</feature>
<dbReference type="AlphaFoldDB" id="A0A6N4TGQ3"/>
<keyword evidence="3" id="KW-1185">Reference proteome</keyword>
<name>A0A6N4TGQ3_9FIRM</name>
<proteinExistence type="predicted"/>
<reference evidence="3" key="1">
    <citation type="submission" date="2019-05" db="EMBL/GenBank/DDBJ databases">
        <title>Complete genome sequencing of Absiella argi strain JCM 30884.</title>
        <authorList>
            <person name="Sakamoto M."/>
            <person name="Murakami T."/>
            <person name="Mori H."/>
        </authorList>
    </citation>
    <scope>NUCLEOTIDE SEQUENCE [LARGE SCALE GENOMIC DNA]</scope>
    <source>
        <strain evidence="3">JCM 30884</strain>
    </source>
</reference>
<accession>A0A6N4TGQ3</accession>
<evidence type="ECO:0000313" key="2">
    <source>
        <dbReference type="EMBL" id="BBK21907.1"/>
    </source>
</evidence>
<organism evidence="2 3">
    <name type="scientific">Amedibacterium intestinale</name>
    <dbReference type="NCBI Taxonomy" id="2583452"/>
    <lineage>
        <taxon>Bacteria</taxon>
        <taxon>Bacillati</taxon>
        <taxon>Bacillota</taxon>
        <taxon>Erysipelotrichia</taxon>
        <taxon>Erysipelotrichales</taxon>
        <taxon>Erysipelotrichaceae</taxon>
        <taxon>Amedibacterium</taxon>
    </lineage>
</organism>
<evidence type="ECO:0000256" key="1">
    <source>
        <dbReference type="SAM" id="Phobius"/>
    </source>
</evidence>
<dbReference type="KEGG" id="aarg:Aargi30884_08100"/>
<protein>
    <submittedName>
        <fullName evidence="2">Uncharacterized protein</fullName>
    </submittedName>
</protein>
<dbReference type="EMBL" id="AP019695">
    <property type="protein sequence ID" value="BBK21907.1"/>
    <property type="molecule type" value="Genomic_DNA"/>
</dbReference>
<evidence type="ECO:0000313" key="3">
    <source>
        <dbReference type="Proteomes" id="UP000464754"/>
    </source>
</evidence>
<keyword evidence="1" id="KW-0472">Membrane</keyword>